<feature type="transmembrane region" description="Helical" evidence="1">
    <location>
        <begin position="20"/>
        <end position="39"/>
    </location>
</feature>
<organism evidence="2 3">
    <name type="scientific">Halobacillus salinarum</name>
    <dbReference type="NCBI Taxonomy" id="2932257"/>
    <lineage>
        <taxon>Bacteria</taxon>
        <taxon>Bacillati</taxon>
        <taxon>Bacillota</taxon>
        <taxon>Bacilli</taxon>
        <taxon>Bacillales</taxon>
        <taxon>Bacillaceae</taxon>
        <taxon>Halobacillus</taxon>
    </lineage>
</organism>
<keyword evidence="1" id="KW-0472">Membrane</keyword>
<protein>
    <submittedName>
        <fullName evidence="2">Uncharacterized protein</fullName>
    </submittedName>
</protein>
<gene>
    <name evidence="2" type="ORF">MUN89_00100</name>
</gene>
<name>A0ABY4EJ01_9BACI</name>
<evidence type="ECO:0000313" key="3">
    <source>
        <dbReference type="Proteomes" id="UP000831787"/>
    </source>
</evidence>
<dbReference type="Proteomes" id="UP000831787">
    <property type="component" value="Chromosome"/>
</dbReference>
<accession>A0ABY4EJ01</accession>
<keyword evidence="3" id="KW-1185">Reference proteome</keyword>
<keyword evidence="1" id="KW-1133">Transmembrane helix</keyword>
<dbReference type="EMBL" id="CP095073">
    <property type="protein sequence ID" value="UOQ44437.1"/>
    <property type="molecule type" value="Genomic_DNA"/>
</dbReference>
<proteinExistence type="predicted"/>
<evidence type="ECO:0000313" key="2">
    <source>
        <dbReference type="EMBL" id="UOQ44437.1"/>
    </source>
</evidence>
<reference evidence="2 3" key="1">
    <citation type="submission" date="2022-04" db="EMBL/GenBank/DDBJ databases">
        <title>Halobacillus sp. isolated from saltern.</title>
        <authorList>
            <person name="Won M."/>
            <person name="Lee C.-M."/>
            <person name="Woen H.-Y."/>
            <person name="Kwon S.-W."/>
        </authorList>
    </citation>
    <scope>NUCLEOTIDE SEQUENCE [LARGE SCALE GENOMIC DNA]</scope>
    <source>
        <strain evidence="2 3">SSBR10-3</strain>
    </source>
</reference>
<dbReference type="RefSeq" id="WP_244710398.1">
    <property type="nucleotide sequence ID" value="NZ_CP095073.1"/>
</dbReference>
<evidence type="ECO:0000256" key="1">
    <source>
        <dbReference type="SAM" id="Phobius"/>
    </source>
</evidence>
<keyword evidence="1" id="KW-0812">Transmembrane</keyword>
<sequence length="96" mass="11072">MNIQTLQARSPRPLPTVDVFFSVPILSFFLIAATYKTYFPEGLNDKQSNLLLEKAEHPAYDYDNSNILKCKKGFLNDYNLLDIHFNSCLSYFLSDI</sequence>